<feature type="compositionally biased region" description="Polar residues" evidence="1">
    <location>
        <begin position="1"/>
        <end position="11"/>
    </location>
</feature>
<gene>
    <name evidence="2" type="ORF">US53_C0030G0002</name>
</gene>
<dbReference type="AlphaFoldDB" id="A0A0G0HEM0"/>
<proteinExistence type="predicted"/>
<evidence type="ECO:0000313" key="2">
    <source>
        <dbReference type="EMBL" id="KKQ37005.1"/>
    </source>
</evidence>
<organism evidence="2 3">
    <name type="scientific">Candidatus Woesebacteria bacterium GW2011_GWA1_37_7</name>
    <dbReference type="NCBI Taxonomy" id="1618545"/>
    <lineage>
        <taxon>Bacteria</taxon>
        <taxon>Candidatus Woeseibacteriota</taxon>
    </lineage>
</organism>
<sequence length="292" mass="33474">MAEQTENQSAESQRKPERPKGKGFLQPVITRTLLGKSDLSIINNPEYQTVLPEIGELYGQTWRWHGTGRFHHHEDQVRDVLKEIIEKDGLIQHEDPLDYTRGVMQSVSTSPSRIYSSLYAQLHYEKGKRLRNTFQTTAGWLYYTGSIAIQAALHDRRLFNKRFREEHNLDKKGTSYFHEKYAKFPVTGLDMRFGGVSDIPGNYPMLIGIKEGAFQESNIAQVLRTHESRSETPIPISSFTHIEVPDQNVEEVRDLLNQAVKEHVPVIALEWGEEFCKSLPVSFLKDGVPLKP</sequence>
<accession>A0A0G0HEM0</accession>
<feature type="region of interest" description="Disordered" evidence="1">
    <location>
        <begin position="1"/>
        <end position="25"/>
    </location>
</feature>
<protein>
    <submittedName>
        <fullName evidence="2">Uncharacterized protein</fullName>
    </submittedName>
</protein>
<evidence type="ECO:0000313" key="3">
    <source>
        <dbReference type="Proteomes" id="UP000034591"/>
    </source>
</evidence>
<comment type="caution">
    <text evidence="2">The sequence shown here is derived from an EMBL/GenBank/DDBJ whole genome shotgun (WGS) entry which is preliminary data.</text>
</comment>
<reference evidence="2 3" key="1">
    <citation type="journal article" date="2015" name="Nature">
        <title>rRNA introns, odd ribosomes, and small enigmatic genomes across a large radiation of phyla.</title>
        <authorList>
            <person name="Brown C.T."/>
            <person name="Hug L.A."/>
            <person name="Thomas B.C."/>
            <person name="Sharon I."/>
            <person name="Castelle C.J."/>
            <person name="Singh A."/>
            <person name="Wilkins M.J."/>
            <person name="Williams K.H."/>
            <person name="Banfield J.F."/>
        </authorList>
    </citation>
    <scope>NUCLEOTIDE SEQUENCE [LARGE SCALE GENOMIC DNA]</scope>
</reference>
<dbReference type="Proteomes" id="UP000034591">
    <property type="component" value="Unassembled WGS sequence"/>
</dbReference>
<dbReference type="EMBL" id="LBTI01000030">
    <property type="protein sequence ID" value="KKQ37005.1"/>
    <property type="molecule type" value="Genomic_DNA"/>
</dbReference>
<evidence type="ECO:0000256" key="1">
    <source>
        <dbReference type="SAM" id="MobiDB-lite"/>
    </source>
</evidence>
<name>A0A0G0HEM0_9BACT</name>